<dbReference type="OrthoDB" id="9799092at2"/>
<dbReference type="InterPro" id="IPR016181">
    <property type="entry name" value="Acyl_CoA_acyltransferase"/>
</dbReference>
<dbReference type="Pfam" id="PF00583">
    <property type="entry name" value="Acetyltransf_1"/>
    <property type="match status" value="1"/>
</dbReference>
<name>A0A2V4PR15_9ACTN</name>
<dbReference type="RefSeq" id="WP_110666023.1">
    <property type="nucleotide sequence ID" value="NZ_PYBW01000015.1"/>
</dbReference>
<evidence type="ECO:0000256" key="2">
    <source>
        <dbReference type="ARBA" id="ARBA00023315"/>
    </source>
</evidence>
<dbReference type="SUPFAM" id="SSF55729">
    <property type="entry name" value="Acyl-CoA N-acyltransferases (Nat)"/>
    <property type="match status" value="1"/>
</dbReference>
<gene>
    <name evidence="4" type="ORF">C7C46_04770</name>
</gene>
<evidence type="ECO:0000313" key="5">
    <source>
        <dbReference type="Proteomes" id="UP000248039"/>
    </source>
</evidence>
<proteinExistence type="predicted"/>
<dbReference type="InterPro" id="IPR050832">
    <property type="entry name" value="Bact_Acetyltransf"/>
</dbReference>
<dbReference type="CDD" id="cd04301">
    <property type="entry name" value="NAT_SF"/>
    <property type="match status" value="1"/>
</dbReference>
<dbReference type="AlphaFoldDB" id="A0A2V4PR15"/>
<evidence type="ECO:0000313" key="4">
    <source>
        <dbReference type="EMBL" id="PYC87397.1"/>
    </source>
</evidence>
<keyword evidence="2" id="KW-0012">Acyltransferase</keyword>
<reference evidence="4 5" key="1">
    <citation type="submission" date="2018-03" db="EMBL/GenBank/DDBJ databases">
        <title>Bioinformatic expansion and discovery of thiopeptide antibiotics.</title>
        <authorList>
            <person name="Schwalen C.J."/>
            <person name="Hudson G.A."/>
            <person name="Mitchell D.A."/>
        </authorList>
    </citation>
    <scope>NUCLEOTIDE SEQUENCE [LARGE SCALE GENOMIC DNA]</scope>
    <source>
        <strain evidence="4 5">ATCC 21389</strain>
    </source>
</reference>
<keyword evidence="5" id="KW-1185">Reference proteome</keyword>
<sequence length="181" mass="19745">MNTRIRPVTAEDWPEVKELRLAALQDPLAAIAFLDTYEQAAARPDEFWQQRAAGTGGGLISRQFVAEQSDGRWVGSVSVLIEQAGGADVFGGPVAQDQAHLVGVFVRPECRGTGVARELFEAATAFARGYGEPPISRVRLFVHQDNHRAEAFYRKLGFARTGHTVQVPSDTAKVENELVLA</sequence>
<protein>
    <submittedName>
        <fullName evidence="4">GNAT family N-acetyltransferase</fullName>
    </submittedName>
</protein>
<evidence type="ECO:0000259" key="3">
    <source>
        <dbReference type="PROSITE" id="PS51186"/>
    </source>
</evidence>
<dbReference type="EMBL" id="PYBW01000015">
    <property type="protein sequence ID" value="PYC87397.1"/>
    <property type="molecule type" value="Genomic_DNA"/>
</dbReference>
<dbReference type="Gene3D" id="3.40.630.30">
    <property type="match status" value="1"/>
</dbReference>
<accession>A0A2V4PR15</accession>
<feature type="domain" description="N-acetyltransferase" evidence="3">
    <location>
        <begin position="3"/>
        <end position="181"/>
    </location>
</feature>
<organism evidence="4 5">
    <name type="scientific">Streptomyces tateyamensis</name>
    <dbReference type="NCBI Taxonomy" id="565073"/>
    <lineage>
        <taxon>Bacteria</taxon>
        <taxon>Bacillati</taxon>
        <taxon>Actinomycetota</taxon>
        <taxon>Actinomycetes</taxon>
        <taxon>Kitasatosporales</taxon>
        <taxon>Streptomycetaceae</taxon>
        <taxon>Streptomyces</taxon>
    </lineage>
</organism>
<keyword evidence="1 4" id="KW-0808">Transferase</keyword>
<dbReference type="InterPro" id="IPR000182">
    <property type="entry name" value="GNAT_dom"/>
</dbReference>
<dbReference type="PANTHER" id="PTHR43877">
    <property type="entry name" value="AMINOALKYLPHOSPHONATE N-ACETYLTRANSFERASE-RELATED-RELATED"/>
    <property type="match status" value="1"/>
</dbReference>
<comment type="caution">
    <text evidence="4">The sequence shown here is derived from an EMBL/GenBank/DDBJ whole genome shotgun (WGS) entry which is preliminary data.</text>
</comment>
<dbReference type="GO" id="GO:0016747">
    <property type="term" value="F:acyltransferase activity, transferring groups other than amino-acyl groups"/>
    <property type="evidence" value="ECO:0007669"/>
    <property type="project" value="InterPro"/>
</dbReference>
<dbReference type="Proteomes" id="UP000248039">
    <property type="component" value="Unassembled WGS sequence"/>
</dbReference>
<dbReference type="PROSITE" id="PS51186">
    <property type="entry name" value="GNAT"/>
    <property type="match status" value="1"/>
</dbReference>
<evidence type="ECO:0000256" key="1">
    <source>
        <dbReference type="ARBA" id="ARBA00022679"/>
    </source>
</evidence>